<name>H8KP09_SOLCM</name>
<evidence type="ECO:0008006" key="4">
    <source>
        <dbReference type="Google" id="ProtNLM"/>
    </source>
</evidence>
<accession>H8KP09</accession>
<keyword evidence="1" id="KW-1133">Transmembrane helix</keyword>
<gene>
    <name evidence="2" type="ordered locus">Solca_0391</name>
</gene>
<organism evidence="2 3">
    <name type="scientific">Solitalea canadensis (strain ATCC 29591 / DSM 3403 / JCM 21819 / LMG 8368 / NBRC 15130 / NCIMB 12057 / USAM 9D)</name>
    <name type="common">Flexibacter canadensis</name>
    <dbReference type="NCBI Taxonomy" id="929556"/>
    <lineage>
        <taxon>Bacteria</taxon>
        <taxon>Pseudomonadati</taxon>
        <taxon>Bacteroidota</taxon>
        <taxon>Sphingobacteriia</taxon>
        <taxon>Sphingobacteriales</taxon>
        <taxon>Sphingobacteriaceae</taxon>
        <taxon>Solitalea</taxon>
    </lineage>
</organism>
<protein>
    <recommendedName>
        <fullName evidence="4">2TM domain-containing protein</fullName>
    </recommendedName>
</protein>
<reference evidence="2" key="1">
    <citation type="submission" date="2012-02" db="EMBL/GenBank/DDBJ databases">
        <title>The complete genome of Solitalea canadensis DSM 3403.</title>
        <authorList>
            <consortium name="US DOE Joint Genome Institute (JGI-PGF)"/>
            <person name="Lucas S."/>
            <person name="Copeland A."/>
            <person name="Lapidus A."/>
            <person name="Glavina del Rio T."/>
            <person name="Dalin E."/>
            <person name="Tice H."/>
            <person name="Bruce D."/>
            <person name="Goodwin L."/>
            <person name="Pitluck S."/>
            <person name="Peters L."/>
            <person name="Ovchinnikova G."/>
            <person name="Lu M."/>
            <person name="Kyrpides N."/>
            <person name="Mavromatis K."/>
            <person name="Ivanova N."/>
            <person name="Brettin T."/>
            <person name="Detter J.C."/>
            <person name="Han C."/>
            <person name="Larimer F."/>
            <person name="Land M."/>
            <person name="Hauser L."/>
            <person name="Markowitz V."/>
            <person name="Cheng J.-F."/>
            <person name="Hugenholtz P."/>
            <person name="Woyke T."/>
            <person name="Wu D."/>
            <person name="Spring S."/>
            <person name="Schroeder M."/>
            <person name="Kopitz M."/>
            <person name="Brambilla E."/>
            <person name="Klenk H.-P."/>
            <person name="Eisen J.A."/>
        </authorList>
    </citation>
    <scope>NUCLEOTIDE SEQUENCE</scope>
    <source>
        <strain evidence="2">DSM 3403</strain>
    </source>
</reference>
<dbReference type="AlphaFoldDB" id="H8KP09"/>
<dbReference type="RefSeq" id="WP_014678759.1">
    <property type="nucleotide sequence ID" value="NC_017770.1"/>
</dbReference>
<sequence length="95" mass="11442">MPQPKNDFAFLRKWEKERKENKWRFAIRIGILRYTLPVIAIVTIYDLINGIKDFDLYLKIRVWYGIPIYLLCGLLGGLLMWYNNEKRYKSLKGLD</sequence>
<evidence type="ECO:0000313" key="3">
    <source>
        <dbReference type="Proteomes" id="UP000007590"/>
    </source>
</evidence>
<dbReference type="EMBL" id="CP003349">
    <property type="protein sequence ID" value="AFD05531.1"/>
    <property type="molecule type" value="Genomic_DNA"/>
</dbReference>
<proteinExistence type="predicted"/>
<feature type="transmembrane region" description="Helical" evidence="1">
    <location>
        <begin position="25"/>
        <end position="48"/>
    </location>
</feature>
<keyword evidence="3" id="KW-1185">Reference proteome</keyword>
<keyword evidence="1" id="KW-0472">Membrane</keyword>
<dbReference type="Proteomes" id="UP000007590">
    <property type="component" value="Chromosome"/>
</dbReference>
<dbReference type="STRING" id="929556.Solca_0391"/>
<feature type="transmembrane region" description="Helical" evidence="1">
    <location>
        <begin position="60"/>
        <end position="82"/>
    </location>
</feature>
<keyword evidence="1" id="KW-0812">Transmembrane</keyword>
<evidence type="ECO:0000256" key="1">
    <source>
        <dbReference type="SAM" id="Phobius"/>
    </source>
</evidence>
<dbReference type="OrthoDB" id="9878185at2"/>
<dbReference type="HOGENOM" id="CLU_2371281_0_0_10"/>
<dbReference type="KEGG" id="scn:Solca_0391"/>
<evidence type="ECO:0000313" key="2">
    <source>
        <dbReference type="EMBL" id="AFD05531.1"/>
    </source>
</evidence>